<organism evidence="2 3">
    <name type="scientific">Thalassotalea mangrovi</name>
    <dbReference type="NCBI Taxonomy" id="2572245"/>
    <lineage>
        <taxon>Bacteria</taxon>
        <taxon>Pseudomonadati</taxon>
        <taxon>Pseudomonadota</taxon>
        <taxon>Gammaproteobacteria</taxon>
        <taxon>Alteromonadales</taxon>
        <taxon>Colwelliaceae</taxon>
        <taxon>Thalassotalea</taxon>
    </lineage>
</organism>
<accession>A0A4U1B3A5</accession>
<keyword evidence="3" id="KW-1185">Reference proteome</keyword>
<protein>
    <recommendedName>
        <fullName evidence="4">Lipoprotein</fullName>
    </recommendedName>
</protein>
<dbReference type="Proteomes" id="UP000307999">
    <property type="component" value="Unassembled WGS sequence"/>
</dbReference>
<dbReference type="EMBL" id="SWDB01000029">
    <property type="protein sequence ID" value="TKB44394.1"/>
    <property type="molecule type" value="Genomic_DNA"/>
</dbReference>
<sequence>MKYLGIITFILFLSGCQSSPATYNPSALPKNKLAMLTTKSVGFLEDEVQAMIVGVYDMDGKQLIGYTSPFEQDRWETVNLEAGTYKIVAICMLGNSYAHPRTIQVIEAGAKYEFKCITEYTKSFLGMDKPDKASLKIQKI</sequence>
<dbReference type="RefSeq" id="WP_136736411.1">
    <property type="nucleotide sequence ID" value="NZ_SWDB01000029.1"/>
</dbReference>
<feature type="chain" id="PRO_5020637030" description="Lipoprotein" evidence="1">
    <location>
        <begin position="24"/>
        <end position="140"/>
    </location>
</feature>
<name>A0A4U1B3A5_9GAMM</name>
<gene>
    <name evidence="2" type="ORF">E8M12_12130</name>
</gene>
<reference evidence="2 3" key="1">
    <citation type="submission" date="2019-04" db="EMBL/GenBank/DDBJ databases">
        <title>Thalassotalea guangxiensis sp. nov., isolated from sediment of the coastal wetland.</title>
        <authorList>
            <person name="Zheng S."/>
            <person name="Zhang D."/>
        </authorList>
    </citation>
    <scope>NUCLEOTIDE SEQUENCE [LARGE SCALE GENOMIC DNA]</scope>
    <source>
        <strain evidence="2 3">ZS-4</strain>
    </source>
</reference>
<evidence type="ECO:0000256" key="1">
    <source>
        <dbReference type="SAM" id="SignalP"/>
    </source>
</evidence>
<evidence type="ECO:0008006" key="4">
    <source>
        <dbReference type="Google" id="ProtNLM"/>
    </source>
</evidence>
<dbReference type="PROSITE" id="PS51257">
    <property type="entry name" value="PROKAR_LIPOPROTEIN"/>
    <property type="match status" value="1"/>
</dbReference>
<evidence type="ECO:0000313" key="3">
    <source>
        <dbReference type="Proteomes" id="UP000307999"/>
    </source>
</evidence>
<dbReference type="OrthoDB" id="6303608at2"/>
<comment type="caution">
    <text evidence="2">The sequence shown here is derived from an EMBL/GenBank/DDBJ whole genome shotgun (WGS) entry which is preliminary data.</text>
</comment>
<keyword evidence="1" id="KW-0732">Signal</keyword>
<proteinExistence type="predicted"/>
<dbReference type="AlphaFoldDB" id="A0A4U1B3A5"/>
<feature type="signal peptide" evidence="1">
    <location>
        <begin position="1"/>
        <end position="23"/>
    </location>
</feature>
<evidence type="ECO:0000313" key="2">
    <source>
        <dbReference type="EMBL" id="TKB44394.1"/>
    </source>
</evidence>